<feature type="transmembrane region" description="Helical" evidence="7">
    <location>
        <begin position="156"/>
        <end position="179"/>
    </location>
</feature>
<evidence type="ECO:0000256" key="4">
    <source>
        <dbReference type="ARBA" id="ARBA00022692"/>
    </source>
</evidence>
<dbReference type="InterPro" id="IPR011701">
    <property type="entry name" value="MFS"/>
</dbReference>
<dbReference type="GO" id="GO:0022857">
    <property type="term" value="F:transmembrane transporter activity"/>
    <property type="evidence" value="ECO:0007669"/>
    <property type="project" value="InterPro"/>
</dbReference>
<feature type="transmembrane region" description="Helical" evidence="7">
    <location>
        <begin position="40"/>
        <end position="58"/>
    </location>
</feature>
<protein>
    <recommendedName>
        <fullName evidence="8">Major facilitator superfamily (MFS) profile domain-containing protein</fullName>
    </recommendedName>
</protein>
<dbReference type="InterPro" id="IPR036259">
    <property type="entry name" value="MFS_trans_sf"/>
</dbReference>
<dbReference type="PANTHER" id="PTHR23514">
    <property type="entry name" value="BYPASS OF STOP CODON PROTEIN 6"/>
    <property type="match status" value="1"/>
</dbReference>
<dbReference type="Proteomes" id="UP000017938">
    <property type="component" value="Unassembled WGS sequence"/>
</dbReference>
<keyword evidence="3" id="KW-0813">Transport</keyword>
<dbReference type="Gene3D" id="1.20.1250.20">
    <property type="entry name" value="MFS general substrate transporter like domains"/>
    <property type="match status" value="1"/>
</dbReference>
<evidence type="ECO:0000313" key="9">
    <source>
        <dbReference type="EMBL" id="CDC69787.1"/>
    </source>
</evidence>
<feature type="transmembrane region" description="Helical" evidence="7">
    <location>
        <begin position="95"/>
        <end position="119"/>
    </location>
</feature>
<dbReference type="GO" id="GO:0012505">
    <property type="term" value="C:endomembrane system"/>
    <property type="evidence" value="ECO:0007669"/>
    <property type="project" value="UniProtKB-SubCell"/>
</dbReference>
<evidence type="ECO:0000256" key="6">
    <source>
        <dbReference type="ARBA" id="ARBA00023136"/>
    </source>
</evidence>
<feature type="transmembrane region" description="Helical" evidence="7">
    <location>
        <begin position="244"/>
        <end position="262"/>
    </location>
</feature>
<feature type="transmembrane region" description="Helical" evidence="7">
    <location>
        <begin position="338"/>
        <end position="357"/>
    </location>
</feature>
<evidence type="ECO:0000256" key="1">
    <source>
        <dbReference type="ARBA" id="ARBA00004127"/>
    </source>
</evidence>
<feature type="transmembrane region" description="Helical" evidence="7">
    <location>
        <begin position="70"/>
        <end position="89"/>
    </location>
</feature>
<feature type="transmembrane region" description="Helical" evidence="7">
    <location>
        <begin position="131"/>
        <end position="150"/>
    </location>
</feature>
<dbReference type="STRING" id="1263015.BN580_00613"/>
<dbReference type="EMBL" id="CBFW010000012">
    <property type="protein sequence ID" value="CDC69787.1"/>
    <property type="molecule type" value="Genomic_DNA"/>
</dbReference>
<evidence type="ECO:0000256" key="2">
    <source>
        <dbReference type="ARBA" id="ARBA00008335"/>
    </source>
</evidence>
<evidence type="ECO:0000256" key="7">
    <source>
        <dbReference type="SAM" id="Phobius"/>
    </source>
</evidence>
<feature type="domain" description="Major facilitator superfamily (MFS) profile" evidence="8">
    <location>
        <begin position="5"/>
        <end position="385"/>
    </location>
</feature>
<organism evidence="9 10">
    <name type="scientific">Candidatus Colimorpha enterica</name>
    <dbReference type="NCBI Taxonomy" id="3083063"/>
    <lineage>
        <taxon>Bacteria</taxon>
        <taxon>Pseudomonadati</taxon>
        <taxon>Bacteroidota</taxon>
        <taxon>Bacteroidia</taxon>
        <taxon>Bacteroidales</taxon>
        <taxon>Candidatus Colimorpha</taxon>
    </lineage>
</organism>
<accession>R6UG72</accession>
<comment type="caution">
    <text evidence="9">The sequence shown here is derived from an EMBL/GenBank/DDBJ whole genome shotgun (WGS) entry which is preliminary data.</text>
</comment>
<dbReference type="Pfam" id="PF07690">
    <property type="entry name" value="MFS_1"/>
    <property type="match status" value="1"/>
</dbReference>
<gene>
    <name evidence="9" type="ORF">BN580_00613</name>
</gene>
<feature type="transmembrane region" description="Helical" evidence="7">
    <location>
        <begin position="210"/>
        <end position="232"/>
    </location>
</feature>
<evidence type="ECO:0000256" key="5">
    <source>
        <dbReference type="ARBA" id="ARBA00022989"/>
    </source>
</evidence>
<comment type="subcellular location">
    <subcellularLocation>
        <location evidence="1">Endomembrane system</location>
        <topology evidence="1">Multi-pass membrane protein</topology>
    </subcellularLocation>
</comment>
<feature type="transmembrane region" description="Helical" evidence="7">
    <location>
        <begin position="363"/>
        <end position="381"/>
    </location>
</feature>
<keyword evidence="5 7" id="KW-1133">Transmembrane helix</keyword>
<dbReference type="SUPFAM" id="SSF103473">
    <property type="entry name" value="MFS general substrate transporter"/>
    <property type="match status" value="1"/>
</dbReference>
<evidence type="ECO:0000256" key="3">
    <source>
        <dbReference type="ARBA" id="ARBA00022448"/>
    </source>
</evidence>
<dbReference type="GO" id="GO:0016020">
    <property type="term" value="C:membrane"/>
    <property type="evidence" value="ECO:0007669"/>
    <property type="project" value="TreeGrafter"/>
</dbReference>
<proteinExistence type="inferred from homology"/>
<dbReference type="AlphaFoldDB" id="R6UG72"/>
<keyword evidence="4 7" id="KW-0812">Transmembrane</keyword>
<name>R6UG72_9BACT</name>
<sequence>MMTTLLIIIFITFIGVGLPDSVLGTAWPAIYREFNLPVSLAGYISATVSVCTIISSLISSKVINRFGTGVVSAVSTLMTAAALLGFAFANNAVPFFLLAIPLGLGAGSIDTALNNFVALHYSASKMNFLHCFYGLGVAASPYVMSLALGADDNWRKGYIIIGLIQFCIALIAALSLPLWKRAEKKDRDENTSLPKTLTLSQLFKMPAVRLSCLVFFGSCALELCAGSWSSTYFVNIKGLPSDKAAQIAMLFYVGLASGRFLSGIVAHKTGRWRIIRIAALILFGAIILFILPLPLPASAAALFFIGLGCGPVFPNLTHLTPQNFGADISQSVIGVQQASSYAGIMLMPWLFGILAQAISTAIFPYYLLLLFVIFALTLFMLKKAVSGKNKALSPIDYYLSD</sequence>
<evidence type="ECO:0000313" key="10">
    <source>
        <dbReference type="Proteomes" id="UP000017938"/>
    </source>
</evidence>
<keyword evidence="6 7" id="KW-0472">Membrane</keyword>
<dbReference type="InterPro" id="IPR051788">
    <property type="entry name" value="MFS_Transporter"/>
</dbReference>
<comment type="similarity">
    <text evidence="2">Belongs to the major facilitator superfamily.</text>
</comment>
<dbReference type="InterPro" id="IPR020846">
    <property type="entry name" value="MFS_dom"/>
</dbReference>
<feature type="transmembrane region" description="Helical" evidence="7">
    <location>
        <begin position="274"/>
        <end position="293"/>
    </location>
</feature>
<reference evidence="9" key="1">
    <citation type="submission" date="2012-11" db="EMBL/GenBank/DDBJ databases">
        <title>Dependencies among metagenomic species, viruses, plasmids and units of genetic variation.</title>
        <authorList>
            <person name="Nielsen H.B."/>
            <person name="Almeida M."/>
            <person name="Juncker A.S."/>
            <person name="Rasmussen S."/>
            <person name="Li J."/>
            <person name="Sunagawa S."/>
            <person name="Plichta D."/>
            <person name="Gautier L."/>
            <person name="Le Chatelier E."/>
            <person name="Peletier E."/>
            <person name="Bonde I."/>
            <person name="Nielsen T."/>
            <person name="Manichanh C."/>
            <person name="Arumugam M."/>
            <person name="Batto J."/>
            <person name="Santos M.B.Q.D."/>
            <person name="Blom N."/>
            <person name="Borruel N."/>
            <person name="Burgdorf K.S."/>
            <person name="Boumezbeur F."/>
            <person name="Casellas F."/>
            <person name="Dore J."/>
            <person name="Guarner F."/>
            <person name="Hansen T."/>
            <person name="Hildebrand F."/>
            <person name="Kaas R.S."/>
            <person name="Kennedy S."/>
            <person name="Kristiansen K."/>
            <person name="Kultima J.R."/>
            <person name="Leonard P."/>
            <person name="Levenez F."/>
            <person name="Lund O."/>
            <person name="Moumen B."/>
            <person name="Le Paslier D."/>
            <person name="Pons N."/>
            <person name="Pedersen O."/>
            <person name="Prifti E."/>
            <person name="Qin J."/>
            <person name="Raes J."/>
            <person name="Tap J."/>
            <person name="Tims S."/>
            <person name="Ussery D.W."/>
            <person name="Yamada T."/>
            <person name="MetaHit consortium"/>
            <person name="Renault P."/>
            <person name="Sicheritz-Ponten T."/>
            <person name="Bork P."/>
            <person name="Wang J."/>
            <person name="Brunak S."/>
            <person name="Ehrlich S.D."/>
        </authorList>
    </citation>
    <scope>NUCLEOTIDE SEQUENCE [LARGE SCALE GENOMIC DNA]</scope>
</reference>
<dbReference type="PANTHER" id="PTHR23514:SF3">
    <property type="entry name" value="BYPASS OF STOP CODON PROTEIN 6"/>
    <property type="match status" value="1"/>
</dbReference>
<dbReference type="PROSITE" id="PS50850">
    <property type="entry name" value="MFS"/>
    <property type="match status" value="1"/>
</dbReference>
<evidence type="ECO:0000259" key="8">
    <source>
        <dbReference type="PROSITE" id="PS50850"/>
    </source>
</evidence>